<feature type="compositionally biased region" description="Acidic residues" evidence="1">
    <location>
        <begin position="456"/>
        <end position="479"/>
    </location>
</feature>
<dbReference type="Pfam" id="PF10722">
    <property type="entry name" value="YbjN"/>
    <property type="match status" value="1"/>
</dbReference>
<gene>
    <name evidence="2" type="ORF">GA0070621_0289</name>
</gene>
<feature type="compositionally biased region" description="Basic and acidic residues" evidence="1">
    <location>
        <begin position="150"/>
        <end position="175"/>
    </location>
</feature>
<evidence type="ECO:0000313" key="3">
    <source>
        <dbReference type="Proteomes" id="UP000198765"/>
    </source>
</evidence>
<reference evidence="2 3" key="1">
    <citation type="submission" date="2016-06" db="EMBL/GenBank/DDBJ databases">
        <authorList>
            <person name="Kjaerup R.B."/>
            <person name="Dalgaard T.S."/>
            <person name="Juul-Madsen H.R."/>
        </authorList>
    </citation>
    <scope>NUCLEOTIDE SEQUENCE [LARGE SCALE GENOMIC DNA]</scope>
    <source>
        <strain evidence="2 3">DSM 45248</strain>
    </source>
</reference>
<accession>A0A1A8Z2D1</accession>
<dbReference type="Proteomes" id="UP000198765">
    <property type="component" value="Chromosome I"/>
</dbReference>
<name>A0A1A8Z2D1_9ACTN</name>
<organism evidence="2 3">
    <name type="scientific">Micromonospora narathiwatensis</name>
    <dbReference type="NCBI Taxonomy" id="299146"/>
    <lineage>
        <taxon>Bacteria</taxon>
        <taxon>Bacillati</taxon>
        <taxon>Actinomycetota</taxon>
        <taxon>Actinomycetes</taxon>
        <taxon>Micromonosporales</taxon>
        <taxon>Micromonosporaceae</taxon>
        <taxon>Micromonospora</taxon>
    </lineage>
</organism>
<dbReference type="RefSeq" id="WP_167666491.1">
    <property type="nucleotide sequence ID" value="NZ_LT594324.1"/>
</dbReference>
<dbReference type="AlphaFoldDB" id="A0A1A8Z2D1"/>
<feature type="region of interest" description="Disordered" evidence="1">
    <location>
        <begin position="150"/>
        <end position="217"/>
    </location>
</feature>
<dbReference type="InterPro" id="IPR019660">
    <property type="entry name" value="Put_sensory_transdc_reg_YbjN"/>
</dbReference>
<proteinExistence type="predicted"/>
<feature type="region of interest" description="Disordered" evidence="1">
    <location>
        <begin position="450"/>
        <end position="480"/>
    </location>
</feature>
<dbReference type="PATRIC" id="fig|299146.4.peg.287"/>
<sequence length="612" mass="65018">MTTFSDRGLADALADARDLPDGEARCAELERIATRADATGDPRTGMTARFALIEAYLHLGERWRLVEPVRRCLAALDRTPGLLDGRPGDEVGLRRHQRQAVEALFGTPRISLDQARSLLDDLAERLGPDAEPVAELRCRLADHLGDEPTARREYARWHDDRSGPPPRRDPDRPEDQPGPAGRAPRHDREGPAEQSGSAGPERGRPAAPDPVAAGWRSRRGGDVAAAAFGADVANESACRRSVGDISSRASHGCPGCAPARRAELLAGWGEPAAALAALRPVFDGEVGCTDQPERALAAALLPWLRTGAAARAARAHVRAYRRHRRERTAFPLLATHLRYCALGGHLDHGLDLLAEQLPRLDQPADDLSAMEFAAAGALLCGLAVEAGLGGRRVHRAGHGPGPAAEVDVATLGGQLQSLAIELAGSFDARNGTGHQSGRIASWLAERPVAEPVPLPDQDDVDDWPDDDPAEPGSPGEEDPAPLSLALLTAALDVRGDGYAVEPDGTVVGRWGEAVIQFRRLGRRGEILHARVVATRRLPETRRAEAYAFCNAWNHDRLLPAAYVHDPGDGTLVLAADVTTDLAYGVAPAQLVVLVTAAVSTGAAYAEAVAALP</sequence>
<evidence type="ECO:0000313" key="2">
    <source>
        <dbReference type="EMBL" id="SBT38035.1"/>
    </source>
</evidence>
<dbReference type="EMBL" id="LT594324">
    <property type="protein sequence ID" value="SBT38035.1"/>
    <property type="molecule type" value="Genomic_DNA"/>
</dbReference>
<keyword evidence="3" id="KW-1185">Reference proteome</keyword>
<evidence type="ECO:0000256" key="1">
    <source>
        <dbReference type="SAM" id="MobiDB-lite"/>
    </source>
</evidence>
<protein>
    <submittedName>
        <fullName evidence="2">Putative sensory transduction regulator</fullName>
    </submittedName>
</protein>